<dbReference type="RefSeq" id="WP_054409426.1">
    <property type="nucleotide sequence ID" value="NZ_FOYA01000002.1"/>
</dbReference>
<evidence type="ECO:0000256" key="3">
    <source>
        <dbReference type="ARBA" id="ARBA00022692"/>
    </source>
</evidence>
<dbReference type="EMBL" id="LIYD01000005">
    <property type="protein sequence ID" value="KOS07711.1"/>
    <property type="molecule type" value="Genomic_DNA"/>
</dbReference>
<protein>
    <recommendedName>
        <fullName evidence="11">Competence protein ComEC</fullName>
    </recommendedName>
</protein>
<feature type="transmembrane region" description="Helical" evidence="6">
    <location>
        <begin position="242"/>
        <end position="265"/>
    </location>
</feature>
<feature type="transmembrane region" description="Helical" evidence="6">
    <location>
        <begin position="327"/>
        <end position="347"/>
    </location>
</feature>
<feature type="transmembrane region" description="Helical" evidence="6">
    <location>
        <begin position="410"/>
        <end position="435"/>
    </location>
</feature>
<proteinExistence type="predicted"/>
<feature type="transmembrane region" description="Helical" evidence="6">
    <location>
        <begin position="285"/>
        <end position="315"/>
    </location>
</feature>
<evidence type="ECO:0000256" key="6">
    <source>
        <dbReference type="SAM" id="Phobius"/>
    </source>
</evidence>
<dbReference type="STRING" id="1202724.AM493_17920"/>
<keyword evidence="4 6" id="KW-1133">Transmembrane helix</keyword>
<feature type="transmembrane region" description="Helical" evidence="6">
    <location>
        <begin position="442"/>
        <end position="465"/>
    </location>
</feature>
<evidence type="ECO:0008006" key="11">
    <source>
        <dbReference type="Google" id="ProtNLM"/>
    </source>
</evidence>
<reference evidence="9 10" key="1">
    <citation type="submission" date="2015-08" db="EMBL/GenBank/DDBJ databases">
        <title>Whole genome sequence of Flavobacterium akiainvivens IK-1T, from decaying Wikstroemia oahuensis, an endemic Hawaiian shrub.</title>
        <authorList>
            <person name="Wan X."/>
            <person name="Hou S."/>
            <person name="Saito J."/>
            <person name="Donachie S."/>
        </authorList>
    </citation>
    <scope>NUCLEOTIDE SEQUENCE [LARGE SCALE GENOMIC DNA]</scope>
    <source>
        <strain evidence="9 10">IK-1</strain>
    </source>
</reference>
<feature type="transmembrane region" description="Helical" evidence="6">
    <location>
        <begin position="6"/>
        <end position="23"/>
    </location>
</feature>
<name>A0A0M8MJW3_9FLAO</name>
<feature type="transmembrane region" description="Helical" evidence="6">
    <location>
        <begin position="503"/>
        <end position="521"/>
    </location>
</feature>
<keyword evidence="5 6" id="KW-0472">Membrane</keyword>
<dbReference type="NCBIfam" id="TIGR00360">
    <property type="entry name" value="ComEC_N-term"/>
    <property type="match status" value="1"/>
</dbReference>
<evidence type="ECO:0000256" key="2">
    <source>
        <dbReference type="ARBA" id="ARBA00022475"/>
    </source>
</evidence>
<sequence length="670" mass="75062">MILKYPIIPITFFTALGIFAGYLQPDKSVVLICALLSALLLLTAWWQSKQVLLQKPWFTVAAWLLAFSLGMAVQYLHFGPNKGLHYTHAKIENPVIRGVISERLKPNKYSEKYYLEVTAVDKQPAVGTILVNMPKDKFAKTLHPGDVLFVAGSPQPITNARNPYQFDYAAYMAKQDVFHQINLKGNYIIAGQERDFSYYIQKLRDRLIGSFSIHNFKPQTLQVINALLFGQRQDMDKQTTDSYTSAGVVHILAISGLHFALLFWALSRLLAPLKRVPKLGNVGHFIIVLGLMWGFAFITGLSASVVRAVVMFTIVMAGDALNRRANIYNSLAVSMLLLLIAKPAFLFDAGFQLSYLAVFAIVGLQPLYNRLKRSKYKALQWVKDTVAISFIAQVGVLPVTLYYFNQFPLLFLLANVVVIPLSNLVLGLGIATLLLNFTIPAVAIWVGKALEFSIEIMNGFIAWVASFESLVIKNIPFTLLLNVLLYAVILLLVQWLYKRRFKYAVACLCSIIVFQLAYMITSYNAKEDEELVIFHNYKSSLLAQKNPAGITVMSADTLALQNRVIADYIKGSFNPTVRLKPMRQLLWHNGTKVLVLDNLAVYPAGIKPDVLVLTQNTKVNLNRVLHDLKPAHVVADGTSHKNVVARWAATCQKQNIPFHATAEKGYYTVK</sequence>
<dbReference type="PANTHER" id="PTHR30619:SF1">
    <property type="entry name" value="RECOMBINATION PROTEIN 2"/>
    <property type="match status" value="1"/>
</dbReference>
<feature type="domain" description="ComEC/Rec2-related protein" evidence="7">
    <location>
        <begin position="227"/>
        <end position="497"/>
    </location>
</feature>
<dbReference type="Proteomes" id="UP000037755">
    <property type="component" value="Unassembled WGS sequence"/>
</dbReference>
<comment type="subcellular location">
    <subcellularLocation>
        <location evidence="1">Cell membrane</location>
        <topology evidence="1">Multi-pass membrane protein</topology>
    </subcellularLocation>
</comment>
<comment type="caution">
    <text evidence="9">The sequence shown here is derived from an EMBL/GenBank/DDBJ whole genome shotgun (WGS) entry which is preliminary data.</text>
</comment>
<evidence type="ECO:0000259" key="7">
    <source>
        <dbReference type="Pfam" id="PF03772"/>
    </source>
</evidence>
<dbReference type="InterPro" id="IPR052159">
    <property type="entry name" value="Competence_DNA_uptake"/>
</dbReference>
<feature type="domain" description="DUF4131" evidence="8">
    <location>
        <begin position="29"/>
        <end position="186"/>
    </location>
</feature>
<dbReference type="InterPro" id="IPR004477">
    <property type="entry name" value="ComEC_N"/>
</dbReference>
<dbReference type="PANTHER" id="PTHR30619">
    <property type="entry name" value="DNA INTERNALIZATION/COMPETENCE PROTEIN COMEC/REC2"/>
    <property type="match status" value="1"/>
</dbReference>
<dbReference type="AlphaFoldDB" id="A0A0M8MJW3"/>
<keyword evidence="3 6" id="KW-0812">Transmembrane</keyword>
<feature type="transmembrane region" description="Helical" evidence="6">
    <location>
        <begin position="30"/>
        <end position="48"/>
    </location>
</feature>
<feature type="transmembrane region" description="Helical" evidence="6">
    <location>
        <begin position="477"/>
        <end position="496"/>
    </location>
</feature>
<feature type="transmembrane region" description="Helical" evidence="6">
    <location>
        <begin position="353"/>
        <end position="369"/>
    </location>
</feature>
<evidence type="ECO:0000256" key="1">
    <source>
        <dbReference type="ARBA" id="ARBA00004651"/>
    </source>
</evidence>
<feature type="transmembrane region" description="Helical" evidence="6">
    <location>
        <begin position="381"/>
        <end position="404"/>
    </location>
</feature>
<dbReference type="PATRIC" id="fig|1202724.3.peg.3722"/>
<dbReference type="Pfam" id="PF13567">
    <property type="entry name" value="DUF4131"/>
    <property type="match status" value="1"/>
</dbReference>
<keyword evidence="10" id="KW-1185">Reference proteome</keyword>
<feature type="transmembrane region" description="Helical" evidence="6">
    <location>
        <begin position="60"/>
        <end position="78"/>
    </location>
</feature>
<evidence type="ECO:0000256" key="5">
    <source>
        <dbReference type="ARBA" id="ARBA00023136"/>
    </source>
</evidence>
<evidence type="ECO:0000313" key="9">
    <source>
        <dbReference type="EMBL" id="KOS07711.1"/>
    </source>
</evidence>
<evidence type="ECO:0000256" key="4">
    <source>
        <dbReference type="ARBA" id="ARBA00022989"/>
    </source>
</evidence>
<dbReference type="Pfam" id="PF03772">
    <property type="entry name" value="Competence"/>
    <property type="match status" value="1"/>
</dbReference>
<evidence type="ECO:0000259" key="8">
    <source>
        <dbReference type="Pfam" id="PF13567"/>
    </source>
</evidence>
<accession>A0A0M8MJW3</accession>
<keyword evidence="2" id="KW-1003">Cell membrane</keyword>
<gene>
    <name evidence="9" type="ORF">AM493_17920</name>
</gene>
<evidence type="ECO:0000313" key="10">
    <source>
        <dbReference type="Proteomes" id="UP000037755"/>
    </source>
</evidence>
<dbReference type="InterPro" id="IPR025405">
    <property type="entry name" value="DUF4131"/>
</dbReference>
<organism evidence="9 10">
    <name type="scientific">Flavobacterium akiainvivens</name>
    <dbReference type="NCBI Taxonomy" id="1202724"/>
    <lineage>
        <taxon>Bacteria</taxon>
        <taxon>Pseudomonadati</taxon>
        <taxon>Bacteroidota</taxon>
        <taxon>Flavobacteriia</taxon>
        <taxon>Flavobacteriales</taxon>
        <taxon>Flavobacteriaceae</taxon>
        <taxon>Flavobacterium</taxon>
    </lineage>
</organism>
<dbReference type="GO" id="GO:0005886">
    <property type="term" value="C:plasma membrane"/>
    <property type="evidence" value="ECO:0007669"/>
    <property type="project" value="UniProtKB-SubCell"/>
</dbReference>
<dbReference type="OrthoDB" id="9761531at2"/>